<dbReference type="GO" id="GO:0008865">
    <property type="term" value="F:fructokinase activity"/>
    <property type="evidence" value="ECO:0007669"/>
    <property type="project" value="TreeGrafter"/>
</dbReference>
<proteinExistence type="inferred from homology"/>
<keyword evidence="5" id="KW-0067">ATP-binding</keyword>
<dbReference type="Proteomes" id="UP000030645">
    <property type="component" value="Unassembled WGS sequence"/>
</dbReference>
<keyword evidence="9" id="KW-1185">Reference proteome</keyword>
<evidence type="ECO:0000256" key="6">
    <source>
        <dbReference type="SAM" id="MobiDB-lite"/>
    </source>
</evidence>
<dbReference type="Pfam" id="PF00294">
    <property type="entry name" value="PfkB"/>
    <property type="match status" value="1"/>
</dbReference>
<feature type="domain" description="Carbohydrate kinase PfkB" evidence="7">
    <location>
        <begin position="53"/>
        <end position="106"/>
    </location>
</feature>
<dbReference type="Gene3D" id="2.20.150.10">
    <property type="entry name" value="putative 5-dehydro-2- deoxygluconokinase"/>
    <property type="match status" value="1"/>
</dbReference>
<evidence type="ECO:0000256" key="4">
    <source>
        <dbReference type="ARBA" id="ARBA00022777"/>
    </source>
</evidence>
<evidence type="ECO:0000313" key="8">
    <source>
        <dbReference type="EMBL" id="EXB65573.1"/>
    </source>
</evidence>
<evidence type="ECO:0000256" key="2">
    <source>
        <dbReference type="ARBA" id="ARBA00022679"/>
    </source>
</evidence>
<feature type="region of interest" description="Disordered" evidence="6">
    <location>
        <begin position="121"/>
        <end position="141"/>
    </location>
</feature>
<dbReference type="InterPro" id="IPR023314">
    <property type="entry name" value="Myo_inos_IolC-like_sf"/>
</dbReference>
<evidence type="ECO:0000256" key="5">
    <source>
        <dbReference type="ARBA" id="ARBA00022840"/>
    </source>
</evidence>
<feature type="compositionally biased region" description="Low complexity" evidence="6">
    <location>
        <begin position="130"/>
        <end position="141"/>
    </location>
</feature>
<keyword evidence="4" id="KW-0418">Kinase</keyword>
<evidence type="ECO:0000259" key="7">
    <source>
        <dbReference type="Pfam" id="PF00294"/>
    </source>
</evidence>
<gene>
    <name evidence="8" type="ORF">L484_025839</name>
</gene>
<sequence>MLLCHNPVIHVNAPAGYEFRNAQLEEKEDPISVFRRAIPAPGDRLSETDQSSLVVCFGELLIDFVPTVNGVSLAEALAFKKASGVAPANVAVGIARLGGSSAFLGKRQPLLPPYEASFNAYQPPPPVPSQQPSSSSQTPPSAHWDFVVQQNNYIIQQNQHLMGYYEQMGQYGVRYTESLNTLFGRWDLNRDDPVIFLLPPLFPPFPYPPPQ</sequence>
<dbReference type="SUPFAM" id="SSF53613">
    <property type="entry name" value="Ribokinase-like"/>
    <property type="match status" value="1"/>
</dbReference>
<dbReference type="Gene3D" id="3.40.1190.20">
    <property type="match status" value="1"/>
</dbReference>
<dbReference type="GO" id="GO:0005524">
    <property type="term" value="F:ATP binding"/>
    <property type="evidence" value="ECO:0007669"/>
    <property type="project" value="UniProtKB-KW"/>
</dbReference>
<dbReference type="GO" id="GO:0006000">
    <property type="term" value="P:fructose metabolic process"/>
    <property type="evidence" value="ECO:0007669"/>
    <property type="project" value="TreeGrafter"/>
</dbReference>
<dbReference type="PANTHER" id="PTHR43085:SF1">
    <property type="entry name" value="PSEUDOURIDINE KINASE-RELATED"/>
    <property type="match status" value="1"/>
</dbReference>
<evidence type="ECO:0000313" key="9">
    <source>
        <dbReference type="Proteomes" id="UP000030645"/>
    </source>
</evidence>
<keyword evidence="3" id="KW-0547">Nucleotide-binding</keyword>
<dbReference type="STRING" id="981085.W9RR06"/>
<protein>
    <recommendedName>
        <fullName evidence="7">Carbohydrate kinase PfkB domain-containing protein</fullName>
    </recommendedName>
</protein>
<keyword evidence="2" id="KW-0808">Transferase</keyword>
<dbReference type="EMBL" id="KE344513">
    <property type="protein sequence ID" value="EXB65573.1"/>
    <property type="molecule type" value="Genomic_DNA"/>
</dbReference>
<dbReference type="InterPro" id="IPR050306">
    <property type="entry name" value="PfkB_Carbo_kinase"/>
</dbReference>
<comment type="similarity">
    <text evidence="1">Belongs to the carbohydrate kinase PfkB family.</text>
</comment>
<name>W9RR06_9ROSA</name>
<dbReference type="GO" id="GO:0005829">
    <property type="term" value="C:cytosol"/>
    <property type="evidence" value="ECO:0007669"/>
    <property type="project" value="TreeGrafter"/>
</dbReference>
<evidence type="ECO:0000256" key="3">
    <source>
        <dbReference type="ARBA" id="ARBA00022741"/>
    </source>
</evidence>
<dbReference type="InterPro" id="IPR029056">
    <property type="entry name" value="Ribokinase-like"/>
</dbReference>
<reference evidence="9" key="1">
    <citation type="submission" date="2013-01" db="EMBL/GenBank/DDBJ databases">
        <title>Draft Genome Sequence of a Mulberry Tree, Morus notabilis C.K. Schneid.</title>
        <authorList>
            <person name="He N."/>
            <person name="Zhao S."/>
        </authorList>
    </citation>
    <scope>NUCLEOTIDE SEQUENCE</scope>
</reference>
<accession>W9RR06</accession>
<dbReference type="PANTHER" id="PTHR43085">
    <property type="entry name" value="HEXOKINASE FAMILY MEMBER"/>
    <property type="match status" value="1"/>
</dbReference>
<dbReference type="eggNOG" id="KOG2855">
    <property type="taxonomic scope" value="Eukaryota"/>
</dbReference>
<evidence type="ECO:0000256" key="1">
    <source>
        <dbReference type="ARBA" id="ARBA00010688"/>
    </source>
</evidence>
<dbReference type="AlphaFoldDB" id="W9RR06"/>
<dbReference type="InterPro" id="IPR011611">
    <property type="entry name" value="PfkB_dom"/>
</dbReference>
<organism evidence="8 9">
    <name type="scientific">Morus notabilis</name>
    <dbReference type="NCBI Taxonomy" id="981085"/>
    <lineage>
        <taxon>Eukaryota</taxon>
        <taxon>Viridiplantae</taxon>
        <taxon>Streptophyta</taxon>
        <taxon>Embryophyta</taxon>
        <taxon>Tracheophyta</taxon>
        <taxon>Spermatophyta</taxon>
        <taxon>Magnoliopsida</taxon>
        <taxon>eudicotyledons</taxon>
        <taxon>Gunneridae</taxon>
        <taxon>Pentapetalae</taxon>
        <taxon>rosids</taxon>
        <taxon>fabids</taxon>
        <taxon>Rosales</taxon>
        <taxon>Moraceae</taxon>
        <taxon>Moreae</taxon>
        <taxon>Morus</taxon>
    </lineage>
</organism>